<dbReference type="SUPFAM" id="SSF51735">
    <property type="entry name" value="NAD(P)-binding Rossmann-fold domains"/>
    <property type="match status" value="1"/>
</dbReference>
<evidence type="ECO:0000256" key="6">
    <source>
        <dbReference type="SAM" id="Phobius"/>
    </source>
</evidence>
<evidence type="ECO:0000259" key="7">
    <source>
        <dbReference type="Pfam" id="PF02397"/>
    </source>
</evidence>
<dbReference type="InterPro" id="IPR017475">
    <property type="entry name" value="EPS_sugar_tfrase"/>
</dbReference>
<dbReference type="Pfam" id="PF02397">
    <property type="entry name" value="Bac_transf"/>
    <property type="match status" value="1"/>
</dbReference>
<gene>
    <name evidence="8" type="ORF">MNBD_UNCLBAC01-1414</name>
</gene>
<dbReference type="EMBL" id="UOGJ01000049">
    <property type="protein sequence ID" value="VAX35393.1"/>
    <property type="molecule type" value="Genomic_DNA"/>
</dbReference>
<protein>
    <submittedName>
        <fullName evidence="8">Lipid carrier: UDP-N-acetylgalactosaminyltransferase</fullName>
        <ecNumber evidence="8">2.4.1.-</ecNumber>
    </submittedName>
</protein>
<dbReference type="AlphaFoldDB" id="A0A3B1DEX5"/>
<keyword evidence="3 6" id="KW-0812">Transmembrane</keyword>
<dbReference type="EC" id="2.4.1.-" evidence="8"/>
<feature type="domain" description="Bacterial sugar transferase" evidence="7">
    <location>
        <begin position="281"/>
        <end position="469"/>
    </location>
</feature>
<comment type="subcellular location">
    <subcellularLocation>
        <location evidence="1">Membrane</location>
        <topology evidence="1">Multi-pass membrane protein</topology>
    </subcellularLocation>
</comment>
<dbReference type="InterPro" id="IPR036291">
    <property type="entry name" value="NAD(P)-bd_dom_sf"/>
</dbReference>
<keyword evidence="5 6" id="KW-0472">Membrane</keyword>
<dbReference type="NCBIfam" id="TIGR03025">
    <property type="entry name" value="EPS_sugtrans"/>
    <property type="match status" value="1"/>
</dbReference>
<feature type="transmembrane region" description="Helical" evidence="6">
    <location>
        <begin position="87"/>
        <end position="107"/>
    </location>
</feature>
<proteinExistence type="predicted"/>
<feature type="transmembrane region" description="Helical" evidence="6">
    <location>
        <begin position="113"/>
        <end position="135"/>
    </location>
</feature>
<evidence type="ECO:0000256" key="5">
    <source>
        <dbReference type="ARBA" id="ARBA00023136"/>
    </source>
</evidence>
<evidence type="ECO:0000256" key="1">
    <source>
        <dbReference type="ARBA" id="ARBA00004141"/>
    </source>
</evidence>
<reference evidence="8" key="1">
    <citation type="submission" date="2018-06" db="EMBL/GenBank/DDBJ databases">
        <authorList>
            <person name="Zhirakovskaya E."/>
        </authorList>
    </citation>
    <scope>NUCLEOTIDE SEQUENCE</scope>
</reference>
<dbReference type="GO" id="GO:0016780">
    <property type="term" value="F:phosphotransferase activity, for other substituted phosphate groups"/>
    <property type="evidence" value="ECO:0007669"/>
    <property type="project" value="TreeGrafter"/>
</dbReference>
<dbReference type="InterPro" id="IPR003362">
    <property type="entry name" value="Bact_transf"/>
</dbReference>
<dbReference type="Gene3D" id="3.40.50.720">
    <property type="entry name" value="NAD(P)-binding Rossmann-like Domain"/>
    <property type="match status" value="1"/>
</dbReference>
<dbReference type="PANTHER" id="PTHR30576:SF10">
    <property type="entry name" value="SLL5057 PROTEIN"/>
    <property type="match status" value="1"/>
</dbReference>
<keyword evidence="8" id="KW-0328">Glycosyltransferase</keyword>
<keyword evidence="4 6" id="KW-1133">Transmembrane helix</keyword>
<name>A0A3B1DEX5_9ZZZZ</name>
<feature type="transmembrane region" description="Helical" evidence="6">
    <location>
        <begin position="12"/>
        <end position="34"/>
    </location>
</feature>
<dbReference type="GO" id="GO:0016757">
    <property type="term" value="F:glycosyltransferase activity"/>
    <property type="evidence" value="ECO:0007669"/>
    <property type="project" value="UniProtKB-KW"/>
</dbReference>
<feature type="transmembrane region" description="Helical" evidence="6">
    <location>
        <begin position="54"/>
        <end position="75"/>
    </location>
</feature>
<evidence type="ECO:0000313" key="8">
    <source>
        <dbReference type="EMBL" id="VAX35393.1"/>
    </source>
</evidence>
<evidence type="ECO:0000256" key="3">
    <source>
        <dbReference type="ARBA" id="ARBA00022692"/>
    </source>
</evidence>
<dbReference type="PANTHER" id="PTHR30576">
    <property type="entry name" value="COLANIC BIOSYNTHESIS UDP-GLUCOSE LIPID CARRIER TRANSFERASE"/>
    <property type="match status" value="1"/>
</dbReference>
<feature type="transmembrane region" description="Helical" evidence="6">
    <location>
        <begin position="283"/>
        <end position="307"/>
    </location>
</feature>
<dbReference type="PROSITE" id="PS51257">
    <property type="entry name" value="PROKAR_LIPOPROTEIN"/>
    <property type="match status" value="1"/>
</dbReference>
<accession>A0A3B1DEX5</accession>
<organism evidence="8">
    <name type="scientific">hydrothermal vent metagenome</name>
    <dbReference type="NCBI Taxonomy" id="652676"/>
    <lineage>
        <taxon>unclassified sequences</taxon>
        <taxon>metagenomes</taxon>
        <taxon>ecological metagenomes</taxon>
    </lineage>
</organism>
<sequence length="474" mass="54697">MIRVTRLFFTRLFYICIDILFFIGAAILACVLRPTTLPFEITPYNLFFNINNSFQFIFLFWGLIVILLNYSHGLYDTKREIFESTEIWQVIRSVFMSSLIVIVGIYLVKIEGFPRTVLVLCAALIVAFFSVWRILKRGFVSYLVRRGYNNFNVLIIGAGKVGNALVQEMNKHPGLGFNIIGYLDDFKKGPKGKNTPDVIGKIEDFIRIARREFVDKVFITIHPSDQIFLRLLEQAKELGVAVRVIPQGFELMPGEFTKYNIGFIPVLEYCNAQMCRQQVGKRLFDFVAVFSCVIFLLPIFLIIAILVKLDSPGPIFYLSHRYGRGGRIFNMYKFRSMTQDAEQVLEGIKSQNEVDGPIFKIRKDPRITKLGKVLRKLSLDELPQLLNVLKGEMSLVGPRPLPIAQVEREDIRQLKRLEVRPGITGLWQIRGRSDISFKRLVKWDVWYINNWSFWLDLNILLQTVPVVIKGKGAY</sequence>
<dbReference type="GO" id="GO:0016020">
    <property type="term" value="C:membrane"/>
    <property type="evidence" value="ECO:0007669"/>
    <property type="project" value="UniProtKB-SubCell"/>
</dbReference>
<dbReference type="Pfam" id="PF13727">
    <property type="entry name" value="CoA_binding_3"/>
    <property type="match status" value="1"/>
</dbReference>
<evidence type="ECO:0000256" key="2">
    <source>
        <dbReference type="ARBA" id="ARBA00022679"/>
    </source>
</evidence>
<keyword evidence="2 8" id="KW-0808">Transferase</keyword>
<evidence type="ECO:0000256" key="4">
    <source>
        <dbReference type="ARBA" id="ARBA00022989"/>
    </source>
</evidence>